<feature type="transmembrane region" description="Helical" evidence="17">
    <location>
        <begin position="146"/>
        <end position="168"/>
    </location>
</feature>
<protein>
    <recommendedName>
        <fullName evidence="5 17">NADH-ubiquinone oxidoreductase chain 4</fullName>
        <ecNumber evidence="4 17">7.1.1.2</ecNumber>
    </recommendedName>
</protein>
<feature type="transmembrane region" description="Helical" evidence="17">
    <location>
        <begin position="62"/>
        <end position="82"/>
    </location>
</feature>
<dbReference type="InterPro" id="IPR000260">
    <property type="entry name" value="NADH4_N"/>
</dbReference>
<dbReference type="PANTHER" id="PTHR43507:SF20">
    <property type="entry name" value="NADH-UBIQUINONE OXIDOREDUCTASE CHAIN 4"/>
    <property type="match status" value="1"/>
</dbReference>
<proteinExistence type="inferred from homology"/>
<dbReference type="GO" id="GO:0008137">
    <property type="term" value="F:NADH dehydrogenase (ubiquinone) activity"/>
    <property type="evidence" value="ECO:0007669"/>
    <property type="project" value="UniProtKB-UniRule"/>
</dbReference>
<feature type="domain" description="NADH:ubiquinone oxidoreductase chain 4 N-terminal" evidence="19">
    <location>
        <begin position="1"/>
        <end position="110"/>
    </location>
</feature>
<keyword evidence="11 17" id="KW-1133">Transmembrane helix</keyword>
<evidence type="ECO:0000256" key="4">
    <source>
        <dbReference type="ARBA" id="ARBA00012944"/>
    </source>
</evidence>
<dbReference type="GO" id="GO:0048039">
    <property type="term" value="F:ubiquinone binding"/>
    <property type="evidence" value="ECO:0007669"/>
    <property type="project" value="TreeGrafter"/>
</dbReference>
<dbReference type="GO" id="GO:0015990">
    <property type="term" value="P:electron transport coupled proton transport"/>
    <property type="evidence" value="ECO:0007669"/>
    <property type="project" value="TreeGrafter"/>
</dbReference>
<comment type="catalytic activity">
    <reaction evidence="16 17">
        <text>a ubiquinone + NADH + 5 H(+)(in) = a ubiquinol + NAD(+) + 4 H(+)(out)</text>
        <dbReference type="Rhea" id="RHEA:29091"/>
        <dbReference type="Rhea" id="RHEA-COMP:9565"/>
        <dbReference type="Rhea" id="RHEA-COMP:9566"/>
        <dbReference type="ChEBI" id="CHEBI:15378"/>
        <dbReference type="ChEBI" id="CHEBI:16389"/>
        <dbReference type="ChEBI" id="CHEBI:17976"/>
        <dbReference type="ChEBI" id="CHEBI:57540"/>
        <dbReference type="ChEBI" id="CHEBI:57945"/>
        <dbReference type="EC" id="7.1.1.2"/>
    </reaction>
</comment>
<evidence type="ECO:0000256" key="11">
    <source>
        <dbReference type="ARBA" id="ARBA00022989"/>
    </source>
</evidence>
<dbReference type="RefSeq" id="YP_010234381.1">
    <property type="nucleotide sequence ID" value="NC_059771.1"/>
</dbReference>
<organism evidence="20">
    <name type="scientific">Gallotia atlantica</name>
    <name type="common">Atlantic lizard</name>
    <dbReference type="NCBI Taxonomy" id="39309"/>
    <lineage>
        <taxon>Eukaryota</taxon>
        <taxon>Metazoa</taxon>
        <taxon>Chordata</taxon>
        <taxon>Craniata</taxon>
        <taxon>Vertebrata</taxon>
        <taxon>Euteleostomi</taxon>
        <taxon>Lepidosauria</taxon>
        <taxon>Squamata</taxon>
        <taxon>Bifurcata</taxon>
        <taxon>Unidentata</taxon>
        <taxon>Episquamata</taxon>
        <taxon>Laterata</taxon>
        <taxon>Lacertibaenia</taxon>
        <taxon>Lacertidae</taxon>
        <taxon>Gallotia</taxon>
    </lineage>
</organism>
<feature type="transmembrane region" description="Helical" evidence="17">
    <location>
        <begin position="224"/>
        <end position="245"/>
    </location>
</feature>
<feature type="transmembrane region" description="Helical" evidence="17">
    <location>
        <begin position="257"/>
        <end position="278"/>
    </location>
</feature>
<keyword evidence="15 17" id="KW-0472">Membrane</keyword>
<accession>A0A8A3WJ51</accession>
<dbReference type="PRINTS" id="PR01437">
    <property type="entry name" value="NUOXDRDTASE4"/>
</dbReference>
<name>A0A8A3WJ51_9SAUR</name>
<dbReference type="CTD" id="4538"/>
<evidence type="ECO:0000256" key="7">
    <source>
        <dbReference type="ARBA" id="ARBA00022660"/>
    </source>
</evidence>
<evidence type="ECO:0000256" key="5">
    <source>
        <dbReference type="ARBA" id="ARBA00021006"/>
    </source>
</evidence>
<dbReference type="NCBIfam" id="TIGR01972">
    <property type="entry name" value="NDH_I_M"/>
    <property type="match status" value="1"/>
</dbReference>
<keyword evidence="7 17" id="KW-0679">Respiratory chain</keyword>
<comment type="subcellular location">
    <subcellularLocation>
        <location evidence="2 17">Mitochondrion membrane</location>
        <topology evidence="2 17">Multi-pass membrane protein</topology>
    </subcellularLocation>
</comment>
<dbReference type="EC" id="7.1.1.2" evidence="4 17"/>
<dbReference type="PANTHER" id="PTHR43507">
    <property type="entry name" value="NADH-UBIQUINONE OXIDOREDUCTASE CHAIN 4"/>
    <property type="match status" value="1"/>
</dbReference>
<feature type="transmembrane region" description="Helical" evidence="17">
    <location>
        <begin position="285"/>
        <end position="304"/>
    </location>
</feature>
<keyword evidence="10 17" id="KW-0249">Electron transport</keyword>
<comment type="function">
    <text evidence="1">Core subunit of the mitochondrial membrane respiratory chain NADH dehydrogenase (Complex I) that is believed to belong to the minimal assembly required for catalysis. Complex I functions in the transfer of electrons from NADH to the respiratory chain. The immediate electron acceptor for the enzyme is believed to be ubiquinone.</text>
</comment>
<evidence type="ECO:0000256" key="17">
    <source>
        <dbReference type="RuleBase" id="RU003297"/>
    </source>
</evidence>
<feature type="transmembrane region" description="Helical" evidence="17">
    <location>
        <begin position="343"/>
        <end position="362"/>
    </location>
</feature>
<comment type="similarity">
    <text evidence="3 17">Belongs to the complex I subunit 4 family.</text>
</comment>
<evidence type="ECO:0000256" key="1">
    <source>
        <dbReference type="ARBA" id="ARBA00003257"/>
    </source>
</evidence>
<evidence type="ECO:0000256" key="16">
    <source>
        <dbReference type="ARBA" id="ARBA00049551"/>
    </source>
</evidence>
<feature type="transmembrane region" description="Helical" evidence="17">
    <location>
        <begin position="310"/>
        <end position="331"/>
    </location>
</feature>
<sequence length="460" mass="51285">MLKIIIPTALLIPSAQLLNQTLMFPILTGYSMLLALLSLTLLNHPLNLKMYNLSPLFTTDTTSSPLIILSCWLLPLMILASQNHLKFEPLHRKRTFLMTLSALQTTLILTFSTSELIMFYILFETTLIPTLIVITRWGNQKERLNAGLYFLFYTLASSLPLLIALIHLNNNHLHTSMEILLLNQPGLAQTKTSPLLWLAYLLAFMVKLPLYGLHLWLPKAHVEAPIAGSMVLAAILLKLGGYGLIRILPMLTPNPTTLMFPILILALWGIIMTSSICLRQTDLKALIAYSSVSHMGLVASAILIQTPWSLTGAMILMIAHGLTSSALFTLANTNYERTHTRTLLLVRGLQLVFPLMSSWWLLTNLTNMALPPSINLMGELLIITALFNWSSPTIIITGVGTLITATYSLYMFLMTQRGPLPTQFRQLPPTHTREHLILTLHLLPLGLLILKPTLISSTFA</sequence>
<evidence type="ECO:0000256" key="2">
    <source>
        <dbReference type="ARBA" id="ARBA00004225"/>
    </source>
</evidence>
<feature type="transmembrane region" description="Helical" evidence="17">
    <location>
        <begin position="21"/>
        <end position="42"/>
    </location>
</feature>
<evidence type="ECO:0000256" key="6">
    <source>
        <dbReference type="ARBA" id="ARBA00022448"/>
    </source>
</evidence>
<evidence type="ECO:0000259" key="18">
    <source>
        <dbReference type="Pfam" id="PF00361"/>
    </source>
</evidence>
<dbReference type="Pfam" id="PF00361">
    <property type="entry name" value="Proton_antipo_M"/>
    <property type="match status" value="1"/>
</dbReference>
<evidence type="ECO:0000256" key="9">
    <source>
        <dbReference type="ARBA" id="ARBA00022967"/>
    </source>
</evidence>
<dbReference type="InterPro" id="IPR010227">
    <property type="entry name" value="NADH_Q_OxRdtase_chainM/4"/>
</dbReference>
<keyword evidence="12 17" id="KW-0520">NAD</keyword>
<keyword evidence="6 17" id="KW-0813">Transport</keyword>
<keyword evidence="8 17" id="KW-0812">Transmembrane</keyword>
<dbReference type="GO" id="GO:0042773">
    <property type="term" value="P:ATP synthesis coupled electron transport"/>
    <property type="evidence" value="ECO:0007669"/>
    <property type="project" value="InterPro"/>
</dbReference>
<evidence type="ECO:0000256" key="8">
    <source>
        <dbReference type="ARBA" id="ARBA00022692"/>
    </source>
</evidence>
<geneLocation type="mitochondrion" evidence="20"/>
<evidence type="ECO:0000259" key="19">
    <source>
        <dbReference type="Pfam" id="PF01059"/>
    </source>
</evidence>
<evidence type="ECO:0000256" key="14">
    <source>
        <dbReference type="ARBA" id="ARBA00023128"/>
    </source>
</evidence>
<dbReference type="AlphaFoldDB" id="A0A8A3WJ51"/>
<keyword evidence="14 17" id="KW-0496">Mitochondrion</keyword>
<evidence type="ECO:0000313" key="20">
    <source>
        <dbReference type="EMBL" id="QTA72534.1"/>
    </source>
</evidence>
<dbReference type="Pfam" id="PF01059">
    <property type="entry name" value="Oxidored_q5_N"/>
    <property type="match status" value="1"/>
</dbReference>
<dbReference type="GO" id="GO:0031966">
    <property type="term" value="C:mitochondrial membrane"/>
    <property type="evidence" value="ECO:0007669"/>
    <property type="project" value="UniProtKB-SubCell"/>
</dbReference>
<dbReference type="GeneID" id="69228387"/>
<feature type="transmembrane region" description="Helical" evidence="17">
    <location>
        <begin position="394"/>
        <end position="415"/>
    </location>
</feature>
<feature type="transmembrane region" description="Helical" evidence="17">
    <location>
        <begin position="195"/>
        <end position="217"/>
    </location>
</feature>
<evidence type="ECO:0000256" key="13">
    <source>
        <dbReference type="ARBA" id="ARBA00023075"/>
    </source>
</evidence>
<dbReference type="InterPro" id="IPR003918">
    <property type="entry name" value="NADH_UbQ_OxRdtase"/>
</dbReference>
<feature type="transmembrane region" description="Helical" evidence="17">
    <location>
        <begin position="435"/>
        <end position="454"/>
    </location>
</feature>
<evidence type="ECO:0000256" key="3">
    <source>
        <dbReference type="ARBA" id="ARBA00009025"/>
    </source>
</evidence>
<evidence type="ECO:0000256" key="15">
    <source>
        <dbReference type="ARBA" id="ARBA00023136"/>
    </source>
</evidence>
<comment type="function">
    <text evidence="17">Core subunit of the mitochondrial membrane respiratory chain NADH dehydrogenase (Complex I) which catalyzes electron transfer from NADH through the respiratory chain, using ubiquinone as an electron acceptor. Essential for the catalytic activity and assembly of complex I.</text>
</comment>
<evidence type="ECO:0000256" key="12">
    <source>
        <dbReference type="ARBA" id="ARBA00023027"/>
    </source>
</evidence>
<gene>
    <name evidence="20" type="primary">ND4</name>
</gene>
<evidence type="ECO:0000256" key="10">
    <source>
        <dbReference type="ARBA" id="ARBA00022982"/>
    </source>
</evidence>
<dbReference type="EMBL" id="MW496111">
    <property type="protein sequence ID" value="QTA72534.1"/>
    <property type="molecule type" value="Genomic_DNA"/>
</dbReference>
<reference evidence="20" key="1">
    <citation type="journal article" name="Sci. Rep.">
        <title>Mitogenome analyses elucidate the evolutionary relationships of a probable Eocene wet tropics relic in the xerophile lizard genus Acanthodactylus.</title>
        <authorList>
            <person name="Kirchhof S."/>
            <person name="Lyra M.L."/>
            <person name="Rodriguez A."/>
            <person name="Ineich I."/>
            <person name="Muller J."/>
            <person name="Rodel M.O."/>
            <person name="Trape J.F."/>
            <person name="Vences M."/>
            <person name="Boissinot S."/>
        </authorList>
    </citation>
    <scope>NUCLEOTIDE SEQUENCE</scope>
</reference>
<dbReference type="GO" id="GO:0003954">
    <property type="term" value="F:NADH dehydrogenase activity"/>
    <property type="evidence" value="ECO:0007669"/>
    <property type="project" value="TreeGrafter"/>
</dbReference>
<keyword evidence="13 17" id="KW-0830">Ubiquinone</keyword>
<feature type="domain" description="NADH:quinone oxidoreductase/Mrp antiporter transmembrane" evidence="18">
    <location>
        <begin position="114"/>
        <end position="404"/>
    </location>
</feature>
<dbReference type="InterPro" id="IPR001750">
    <property type="entry name" value="ND/Mrp_TM"/>
</dbReference>
<keyword evidence="9" id="KW-1278">Translocase</keyword>